<sequence>MKILFLTATYEPSANGVAVCVKTTMEALVKKGHEVTVLAPETPGFKDNYPNILRYPSIPNPLNKDYPLPMLPLNSKVFSQLLNKDFDIVHVHHPFYIAWFAEKYANVGDVPFVFTYHTRYEDYADIYLKFLPKKFRAQIVKLGADAVCKKADLVIAPSRTIGNELHIKYPYTQINVMPTGVSFPSIENIKHNYLREKLKLPDDSIILVSLSRIAEEKNLTLLLESLLQLPANYHLVLAGSGPFENELKELANKLGINKKVTFLGRVERENVPNVLSSADMYLFPSVTETQGLSLLEAMYFGLPVVAVDSAVCREWVLDNLAVITGNTASSFVDGILAMNAKRNKKLQSEIKTWASSFTIEKTTEDLLINYEEAINRRKLTNKLAKTGWQSWSTDENSLLKFPTRNYPPTKDNYICKNISTNNKRRPITGWCSWYAFFDKISEDIILKQADFISKNHAKIPLEYIIVDDGWAIWGDWKNFDKNKFPKGAKYLTQEIDKKGLKTGIWLAPFLVEKNSDIFKSHKDWLVSKEGFLAEGFKVNPLIDRLWKYSRYILDIKKEPARQYLFDCLDELVEKNGFELLKLDFLYAPYFDPNLETREAGSLIHTFLKDVKSRYPEIHLNACGVPLACAAGVVDSVRIGPDTIAPPLDNTSIIGSYINSQKIKQAINTIEKRQWTSSLWICDPDVFVCRPSLKIKPKLIMELRNTVLRTKGNILLGDDLTALSKHELETYIYPFFS</sequence>
<protein>
    <recommendedName>
        <fullName evidence="5">Glycosyltransferase subfamily 4-like N-terminal domain-containing protein</fullName>
    </recommendedName>
</protein>
<gene>
    <name evidence="3" type="ORF">A2415_02955</name>
</gene>
<evidence type="ECO:0000313" key="4">
    <source>
        <dbReference type="Proteomes" id="UP000179113"/>
    </source>
</evidence>
<dbReference type="AlphaFoldDB" id="A0A1F4WIU9"/>
<name>A0A1F4WIU9_UNCKA</name>
<dbReference type="CDD" id="cd14791">
    <property type="entry name" value="GH36"/>
    <property type="match status" value="1"/>
</dbReference>
<comment type="caution">
    <text evidence="3">The sequence shown here is derived from an EMBL/GenBank/DDBJ whole genome shotgun (WGS) entry which is preliminary data.</text>
</comment>
<evidence type="ECO:0000259" key="1">
    <source>
        <dbReference type="Pfam" id="PF00534"/>
    </source>
</evidence>
<organism evidence="3 4">
    <name type="scientific">candidate division WWE3 bacterium RIFOXYC1_FULL_39_7</name>
    <dbReference type="NCBI Taxonomy" id="1802643"/>
    <lineage>
        <taxon>Bacteria</taxon>
        <taxon>Katanobacteria</taxon>
    </lineage>
</organism>
<proteinExistence type="predicted"/>
<dbReference type="InterPro" id="IPR013785">
    <property type="entry name" value="Aldolase_TIM"/>
</dbReference>
<dbReference type="GO" id="GO:0004557">
    <property type="term" value="F:alpha-galactosidase activity"/>
    <property type="evidence" value="ECO:0007669"/>
    <property type="project" value="InterPro"/>
</dbReference>
<dbReference type="GO" id="GO:0016757">
    <property type="term" value="F:glycosyltransferase activity"/>
    <property type="evidence" value="ECO:0007669"/>
    <property type="project" value="InterPro"/>
</dbReference>
<evidence type="ECO:0000259" key="2">
    <source>
        <dbReference type="Pfam" id="PF13439"/>
    </source>
</evidence>
<dbReference type="Gene3D" id="3.40.50.2000">
    <property type="entry name" value="Glycogen Phosphorylase B"/>
    <property type="match status" value="2"/>
</dbReference>
<dbReference type="InterPro" id="IPR002252">
    <property type="entry name" value="Glyco_hydro_36"/>
</dbReference>
<dbReference type="EMBL" id="MEWA01000023">
    <property type="protein sequence ID" value="OGC69311.1"/>
    <property type="molecule type" value="Genomic_DNA"/>
</dbReference>
<dbReference type="PANTHER" id="PTHR45947">
    <property type="entry name" value="SULFOQUINOVOSYL TRANSFERASE SQD2"/>
    <property type="match status" value="1"/>
</dbReference>
<dbReference type="Pfam" id="PF02065">
    <property type="entry name" value="Melibiase"/>
    <property type="match status" value="1"/>
</dbReference>
<accession>A0A1F4WIU9</accession>
<dbReference type="InterPro" id="IPR050194">
    <property type="entry name" value="Glycosyltransferase_grp1"/>
</dbReference>
<dbReference type="GO" id="GO:0016052">
    <property type="term" value="P:carbohydrate catabolic process"/>
    <property type="evidence" value="ECO:0007669"/>
    <property type="project" value="InterPro"/>
</dbReference>
<feature type="domain" description="Glycosyltransferase subfamily 4-like N-terminal" evidence="2">
    <location>
        <begin position="15"/>
        <end position="181"/>
    </location>
</feature>
<evidence type="ECO:0008006" key="5">
    <source>
        <dbReference type="Google" id="ProtNLM"/>
    </source>
</evidence>
<evidence type="ECO:0000313" key="3">
    <source>
        <dbReference type="EMBL" id="OGC69311.1"/>
    </source>
</evidence>
<dbReference type="InterPro" id="IPR001296">
    <property type="entry name" value="Glyco_trans_1"/>
</dbReference>
<dbReference type="Proteomes" id="UP000179113">
    <property type="component" value="Unassembled WGS sequence"/>
</dbReference>
<dbReference type="SUPFAM" id="SSF51445">
    <property type="entry name" value="(Trans)glycosidases"/>
    <property type="match status" value="1"/>
</dbReference>
<reference evidence="3 4" key="1">
    <citation type="journal article" date="2016" name="Nat. Commun.">
        <title>Thousands of microbial genomes shed light on interconnected biogeochemical processes in an aquifer system.</title>
        <authorList>
            <person name="Anantharaman K."/>
            <person name="Brown C.T."/>
            <person name="Hug L.A."/>
            <person name="Sharon I."/>
            <person name="Castelle C.J."/>
            <person name="Probst A.J."/>
            <person name="Thomas B.C."/>
            <person name="Singh A."/>
            <person name="Wilkins M.J."/>
            <person name="Karaoz U."/>
            <person name="Brodie E.L."/>
            <person name="Williams K.H."/>
            <person name="Hubbard S.S."/>
            <person name="Banfield J.F."/>
        </authorList>
    </citation>
    <scope>NUCLEOTIDE SEQUENCE [LARGE SCALE GENOMIC DNA]</scope>
</reference>
<dbReference type="Pfam" id="PF00534">
    <property type="entry name" value="Glycos_transf_1"/>
    <property type="match status" value="1"/>
</dbReference>
<dbReference type="Pfam" id="PF13439">
    <property type="entry name" value="Glyco_transf_4"/>
    <property type="match status" value="1"/>
</dbReference>
<feature type="domain" description="Glycosyl transferase family 1" evidence="1">
    <location>
        <begin position="195"/>
        <end position="342"/>
    </location>
</feature>
<dbReference type="InterPro" id="IPR028098">
    <property type="entry name" value="Glyco_trans_4-like_N"/>
</dbReference>
<dbReference type="InterPro" id="IPR017853">
    <property type="entry name" value="GH"/>
</dbReference>
<dbReference type="Gene3D" id="3.20.20.70">
    <property type="entry name" value="Aldolase class I"/>
    <property type="match status" value="1"/>
</dbReference>
<dbReference type="PANTHER" id="PTHR45947:SF3">
    <property type="entry name" value="SULFOQUINOVOSYL TRANSFERASE SQD2"/>
    <property type="match status" value="1"/>
</dbReference>
<dbReference type="SUPFAM" id="SSF53756">
    <property type="entry name" value="UDP-Glycosyltransferase/glycogen phosphorylase"/>
    <property type="match status" value="1"/>
</dbReference>